<dbReference type="EMBL" id="ATDP01000107">
    <property type="protein sequence ID" value="EQB11257.1"/>
    <property type="molecule type" value="Genomic_DNA"/>
</dbReference>
<dbReference type="RefSeq" id="WP_021228045.1">
    <property type="nucleotide sequence ID" value="NZ_ATDP01000107.1"/>
</dbReference>
<dbReference type="PATRIC" id="fig|1331060.3.peg.4435"/>
<sequence>MIENPFLLMSAPVAFETTNFQIAATPPTNLTNDNMDMEWRSVGLADVYVVMRCAAPVDTIAILHSNQRATDTYRVRAAATVAALLTNPVYDSGLVPAYEGLKLEPYTTKSILDLGQPVQSLYWRFDFDSPGHPDGQVKAARIVMGQRFEIPTGINYGWEKLVLNDSAITTGPNYEDVDEYPSRPGVKSTLGGMDEATFNRLDALLMQAGSAKPVLYAPEPDNLDTAQHWTVYGRMKSWKFPNPYHNWWDVEVEVHGLRS</sequence>
<evidence type="ECO:0000313" key="1">
    <source>
        <dbReference type="EMBL" id="EQB11257.1"/>
    </source>
</evidence>
<dbReference type="Proteomes" id="UP000015531">
    <property type="component" value="Unassembled WGS sequence"/>
</dbReference>
<organism evidence="1 2">
    <name type="scientific">Sphingobium lactosutens DS20</name>
    <dbReference type="NCBI Taxonomy" id="1331060"/>
    <lineage>
        <taxon>Bacteria</taxon>
        <taxon>Pseudomonadati</taxon>
        <taxon>Pseudomonadota</taxon>
        <taxon>Alphaproteobacteria</taxon>
        <taxon>Sphingomonadales</taxon>
        <taxon>Sphingomonadaceae</taxon>
        <taxon>Sphingobium</taxon>
    </lineage>
</organism>
<accession>T0HE16</accession>
<dbReference type="OrthoDB" id="7467387at2"/>
<gene>
    <name evidence="1" type="ORF">RLDS_22915</name>
</gene>
<protein>
    <submittedName>
        <fullName evidence="1">Uncharacterized protein</fullName>
    </submittedName>
</protein>
<proteinExistence type="predicted"/>
<keyword evidence="2" id="KW-1185">Reference proteome</keyword>
<name>T0HE16_9SPHN</name>
<evidence type="ECO:0000313" key="2">
    <source>
        <dbReference type="Proteomes" id="UP000015531"/>
    </source>
</evidence>
<comment type="caution">
    <text evidence="1">The sequence shown here is derived from an EMBL/GenBank/DDBJ whole genome shotgun (WGS) entry which is preliminary data.</text>
</comment>
<dbReference type="AlphaFoldDB" id="T0HE16"/>
<reference evidence="1 2" key="1">
    <citation type="journal article" date="2013" name="Genome Announc.">
        <title>Draft Genome Sequence of Sphingobium lactosutens Strain DS20T, Isolated from a Hexachlorocyclohexane Dumpsite.</title>
        <authorList>
            <person name="Kumar R."/>
            <person name="Dwivedi V."/>
            <person name="Negi V."/>
            <person name="Khurana J.P."/>
            <person name="Lal R."/>
        </authorList>
    </citation>
    <scope>NUCLEOTIDE SEQUENCE [LARGE SCALE GENOMIC DNA]</scope>
    <source>
        <strain evidence="1 2">DS20</strain>
    </source>
</reference>